<proteinExistence type="predicted"/>
<feature type="non-terminal residue" evidence="1">
    <location>
        <position position="60"/>
    </location>
</feature>
<feature type="non-terminal residue" evidence="1">
    <location>
        <position position="1"/>
    </location>
</feature>
<dbReference type="EMBL" id="JASSZA010000017">
    <property type="protein sequence ID" value="KAK2090693.1"/>
    <property type="molecule type" value="Genomic_DNA"/>
</dbReference>
<accession>A0ABQ9U0V5</accession>
<organism evidence="1 2">
    <name type="scientific">Saguinus oedipus</name>
    <name type="common">Cotton-top tamarin</name>
    <name type="synonym">Oedipomidas oedipus</name>
    <dbReference type="NCBI Taxonomy" id="9490"/>
    <lineage>
        <taxon>Eukaryota</taxon>
        <taxon>Metazoa</taxon>
        <taxon>Chordata</taxon>
        <taxon>Craniata</taxon>
        <taxon>Vertebrata</taxon>
        <taxon>Euteleostomi</taxon>
        <taxon>Mammalia</taxon>
        <taxon>Eutheria</taxon>
        <taxon>Euarchontoglires</taxon>
        <taxon>Primates</taxon>
        <taxon>Haplorrhini</taxon>
        <taxon>Platyrrhini</taxon>
        <taxon>Cebidae</taxon>
        <taxon>Callitrichinae</taxon>
        <taxon>Saguinus</taxon>
    </lineage>
</organism>
<evidence type="ECO:0000313" key="1">
    <source>
        <dbReference type="EMBL" id="KAK2090693.1"/>
    </source>
</evidence>
<keyword evidence="2" id="KW-1185">Reference proteome</keyword>
<gene>
    <name evidence="1" type="ORF">P7K49_031950</name>
</gene>
<name>A0ABQ9U0V5_SAGOE</name>
<comment type="caution">
    <text evidence="1">The sequence shown here is derived from an EMBL/GenBank/DDBJ whole genome shotgun (WGS) entry which is preliminary data.</text>
</comment>
<sequence length="60" mass="7144">TNPFDTFLSPTNQWTKQAHSSGFKAFRIQTNLGRSHDECLEMWEERGYEELELFRQSKGY</sequence>
<dbReference type="Proteomes" id="UP001266305">
    <property type="component" value="Unassembled WGS sequence"/>
</dbReference>
<protein>
    <submittedName>
        <fullName evidence="1">Uncharacterized protein</fullName>
    </submittedName>
</protein>
<reference evidence="1 2" key="1">
    <citation type="submission" date="2023-05" db="EMBL/GenBank/DDBJ databases">
        <title>B98-5 Cell Line De Novo Hybrid Assembly: An Optical Mapping Approach.</title>
        <authorList>
            <person name="Kananen K."/>
            <person name="Auerbach J.A."/>
            <person name="Kautto E."/>
            <person name="Blachly J.S."/>
        </authorList>
    </citation>
    <scope>NUCLEOTIDE SEQUENCE [LARGE SCALE GENOMIC DNA]</scope>
    <source>
        <strain evidence="1">B95-8</strain>
        <tissue evidence="1">Cell line</tissue>
    </source>
</reference>
<evidence type="ECO:0000313" key="2">
    <source>
        <dbReference type="Proteomes" id="UP001266305"/>
    </source>
</evidence>